<dbReference type="RefSeq" id="WP_006459089.1">
    <property type="nucleotide sequence ID" value="NZ_CP007030.1"/>
</dbReference>
<dbReference type="HOGENOM" id="CLU_2604933_0_0_6"/>
<organism evidence="1 2">
    <name type="scientific">Thiomicrospira aerophila AL3</name>
    <dbReference type="NCBI Taxonomy" id="717772"/>
    <lineage>
        <taxon>Bacteria</taxon>
        <taxon>Pseudomonadati</taxon>
        <taxon>Pseudomonadota</taxon>
        <taxon>Gammaproteobacteria</taxon>
        <taxon>Thiotrichales</taxon>
        <taxon>Piscirickettsiaceae</taxon>
        <taxon>Thiomicrospira</taxon>
    </lineage>
</organism>
<sequence length="79" mass="8896">MIKVLIHLGLPKTATTSLQHNVLQPLHDKGYINFLGKNLDYCDRTCKVEIHNYTGKFIRDAVEEKISISDARQMPAVSG</sequence>
<reference evidence="1 2" key="1">
    <citation type="submission" date="2013-12" db="EMBL/GenBank/DDBJ databases">
        <authorList>
            <consortium name="DOE Joint Genome Institute"/>
            <person name="Kappler U."/>
            <person name="Huntemann M."/>
            <person name="Han J."/>
            <person name="Chen A."/>
            <person name="Kyrpides N."/>
            <person name="Mavromatis K."/>
            <person name="Markowitz V."/>
            <person name="Palaniappan K."/>
            <person name="Ivanova N."/>
            <person name="Schaumberg A."/>
            <person name="Pati A."/>
            <person name="Liolios K."/>
            <person name="Nordberg H.P."/>
            <person name="Cantor M.N."/>
            <person name="Hua S.X."/>
            <person name="Woyke T."/>
        </authorList>
    </citation>
    <scope>NUCLEOTIDE SEQUENCE [LARGE SCALE GENOMIC DNA]</scope>
    <source>
        <strain evidence="2">AL2</strain>
    </source>
</reference>
<dbReference type="EMBL" id="CP007030">
    <property type="protein sequence ID" value="AHF02228.1"/>
    <property type="molecule type" value="Genomic_DNA"/>
</dbReference>
<dbReference type="Proteomes" id="UP000005380">
    <property type="component" value="Chromosome"/>
</dbReference>
<dbReference type="STRING" id="717772.THIAE_04300"/>
<dbReference type="OrthoDB" id="7866425at2"/>
<dbReference type="KEGG" id="tao:THIAE_04300"/>
<evidence type="ECO:0000313" key="1">
    <source>
        <dbReference type="EMBL" id="AHF02228.1"/>
    </source>
</evidence>
<protein>
    <submittedName>
        <fullName evidence="1">Uncharacterized protein</fullName>
    </submittedName>
</protein>
<name>W0DY99_9GAMM</name>
<evidence type="ECO:0000313" key="2">
    <source>
        <dbReference type="Proteomes" id="UP000005380"/>
    </source>
</evidence>
<proteinExistence type="predicted"/>
<accession>W0DY99</accession>
<gene>
    <name evidence="1" type="ORF">THIAE_04300</name>
</gene>
<dbReference type="eggNOG" id="ENOG5031WFW">
    <property type="taxonomic scope" value="Bacteria"/>
</dbReference>
<dbReference type="AlphaFoldDB" id="W0DY99"/>
<keyword evidence="2" id="KW-1185">Reference proteome</keyword>
<dbReference type="InParanoid" id="W0DY99"/>